<dbReference type="AlphaFoldDB" id="H3CA37"/>
<dbReference type="STRING" id="99883.ENSTNIP00000005109"/>
<proteinExistence type="predicted"/>
<dbReference type="InterPro" id="IPR001507">
    <property type="entry name" value="ZP_dom"/>
</dbReference>
<dbReference type="FunCoup" id="H3CA37">
    <property type="interactions" value="30"/>
</dbReference>
<dbReference type="InParanoid" id="H3CA37"/>
<reference evidence="3" key="1">
    <citation type="journal article" date="2004" name="Nature">
        <title>Genome duplication in the teleost fish Tetraodon nigroviridis reveals the early vertebrate proto-karyotype.</title>
        <authorList>
            <person name="Jaillon O."/>
            <person name="Aury J.-M."/>
            <person name="Brunet F."/>
            <person name="Petit J.-L."/>
            <person name="Stange-Thomann N."/>
            <person name="Mauceli E."/>
            <person name="Bouneau L."/>
            <person name="Fischer C."/>
            <person name="Ozouf-Costaz C."/>
            <person name="Bernot A."/>
            <person name="Nicaud S."/>
            <person name="Jaffe D."/>
            <person name="Fisher S."/>
            <person name="Lutfalla G."/>
            <person name="Dossat C."/>
            <person name="Segurens B."/>
            <person name="Dasilva C."/>
            <person name="Salanoubat M."/>
            <person name="Levy M."/>
            <person name="Boudet N."/>
            <person name="Castellano S."/>
            <person name="Anthouard V."/>
            <person name="Jubin C."/>
            <person name="Castelli V."/>
            <person name="Katinka M."/>
            <person name="Vacherie B."/>
            <person name="Biemont C."/>
            <person name="Skalli Z."/>
            <person name="Cattolico L."/>
            <person name="Poulain J."/>
            <person name="De Berardinis V."/>
            <person name="Cruaud C."/>
            <person name="Duprat S."/>
            <person name="Brottier P."/>
            <person name="Coutanceau J.-P."/>
            <person name="Gouzy J."/>
            <person name="Parra G."/>
            <person name="Lardier G."/>
            <person name="Chapple C."/>
            <person name="McKernan K.J."/>
            <person name="McEwan P."/>
            <person name="Bosak S."/>
            <person name="Kellis M."/>
            <person name="Volff J.-N."/>
            <person name="Guigo R."/>
            <person name="Zody M.C."/>
            <person name="Mesirov J."/>
            <person name="Lindblad-Toh K."/>
            <person name="Birren B."/>
            <person name="Nusbaum C."/>
            <person name="Kahn D."/>
            <person name="Robinson-Rechavi M."/>
            <person name="Laudet V."/>
            <person name="Schachter V."/>
            <person name="Quetier F."/>
            <person name="Saurin W."/>
            <person name="Scarpelli C."/>
            <person name="Wincker P."/>
            <person name="Lander E.S."/>
            <person name="Weissenbach J."/>
            <person name="Roest Crollius H."/>
        </authorList>
    </citation>
    <scope>NUCLEOTIDE SEQUENCE [LARGE SCALE GENOMIC DNA]</scope>
</reference>
<dbReference type="GeneTree" id="ENSGT00940000166283"/>
<feature type="domain" description="ZP" evidence="1">
    <location>
        <begin position="423"/>
        <end position="478"/>
    </location>
</feature>
<evidence type="ECO:0000259" key="1">
    <source>
        <dbReference type="PROSITE" id="PS51034"/>
    </source>
</evidence>
<dbReference type="Ensembl" id="ENSTNIT00000005255.1">
    <property type="protein sequence ID" value="ENSTNIP00000005109.1"/>
    <property type="gene ID" value="ENSTNIG00000002558.1"/>
</dbReference>
<name>H3CA37_TETNG</name>
<dbReference type="PANTHER" id="PTHR47130:SF6">
    <property type="entry name" value="EGG ENVELOPE GLYCOPROTEIN-LIKE PRECURSOR"/>
    <property type="match status" value="1"/>
</dbReference>
<reference evidence="2" key="2">
    <citation type="submission" date="2025-08" db="UniProtKB">
        <authorList>
            <consortium name="Ensembl"/>
        </authorList>
    </citation>
    <scope>IDENTIFICATION</scope>
</reference>
<dbReference type="Pfam" id="PF23344">
    <property type="entry name" value="ZP-N"/>
    <property type="match status" value="1"/>
</dbReference>
<keyword evidence="3" id="KW-1185">Reference proteome</keyword>
<accession>H3CA37</accession>
<sequence>VVMRKPGQEMIPVNVSEAWRRGYEFHLTEGRLVFRTPYGQPDSFSAQVNGVPVEVVHAILFSRHSWVIITVNLLAHCSMHEGSYENGYLQWRGLQFSSPNKRHKIKVTVGMNGELEQAHPSGVENTVDSGAEQGVYEVEKQNSVFQIGIPYNAEGGRRKSLALDGLYEFYVFNLYVEQILLEGDQVDARLRVFRTLVTPLLPRPLFCENGTLLAERMFLAYLGDVPEDVVLVSVGLNGQEFPLQAQTLTGFTVTEVAHANNTRGYTLKVPFDHPVVQQQQDRAMQYVLMIQFTLHVLPEERPVYHQTSVTVLLDASPPAINASCSDSGMRFTLEHRPSEHPWQITIGSELLTSELAARHGYVLSNHSQRLQLDVPLFTAGYEYKNVSLKGFAGTFEVHLQDPKSAEVHSWVQTCPFSLSQYIFCSRTGVMTVVADLSPMVQSGLDPARTSLLSKDCRPTESDGTRVLYSFPLNSCGNT</sequence>
<reference evidence="2" key="3">
    <citation type="submission" date="2025-09" db="UniProtKB">
        <authorList>
            <consortium name="Ensembl"/>
        </authorList>
    </citation>
    <scope>IDENTIFICATION</scope>
</reference>
<dbReference type="PROSITE" id="PS51034">
    <property type="entry name" value="ZP_2"/>
    <property type="match status" value="1"/>
</dbReference>
<dbReference type="PANTHER" id="PTHR47130">
    <property type="entry name" value="SI:DKEY-19B23.11-RELATED"/>
    <property type="match status" value="1"/>
</dbReference>
<evidence type="ECO:0000313" key="2">
    <source>
        <dbReference type="Ensembl" id="ENSTNIP00000005109.1"/>
    </source>
</evidence>
<protein>
    <recommendedName>
        <fullName evidence="1">ZP domain-containing protein</fullName>
    </recommendedName>
</protein>
<dbReference type="Proteomes" id="UP000007303">
    <property type="component" value="Unassembled WGS sequence"/>
</dbReference>
<dbReference type="InterPro" id="IPR055356">
    <property type="entry name" value="ZP-N"/>
</dbReference>
<dbReference type="InterPro" id="IPR058876">
    <property type="entry name" value="Ig-like_ZP"/>
</dbReference>
<organism evidence="2 3">
    <name type="scientific">Tetraodon nigroviridis</name>
    <name type="common">Spotted green pufferfish</name>
    <name type="synonym">Chelonodon nigroviridis</name>
    <dbReference type="NCBI Taxonomy" id="99883"/>
    <lineage>
        <taxon>Eukaryota</taxon>
        <taxon>Metazoa</taxon>
        <taxon>Chordata</taxon>
        <taxon>Craniata</taxon>
        <taxon>Vertebrata</taxon>
        <taxon>Euteleostomi</taxon>
        <taxon>Actinopterygii</taxon>
        <taxon>Neopterygii</taxon>
        <taxon>Teleostei</taxon>
        <taxon>Neoteleostei</taxon>
        <taxon>Acanthomorphata</taxon>
        <taxon>Eupercaria</taxon>
        <taxon>Tetraodontiformes</taxon>
        <taxon>Tetradontoidea</taxon>
        <taxon>Tetraodontidae</taxon>
        <taxon>Tetraodon</taxon>
    </lineage>
</organism>
<dbReference type="Pfam" id="PF26562">
    <property type="entry name" value="Ig-like"/>
    <property type="match status" value="1"/>
</dbReference>
<evidence type="ECO:0000313" key="3">
    <source>
        <dbReference type="Proteomes" id="UP000007303"/>
    </source>
</evidence>